<dbReference type="AlphaFoldDB" id="A0A2T6GNP1"/>
<evidence type="ECO:0000256" key="1">
    <source>
        <dbReference type="SAM" id="SignalP"/>
    </source>
</evidence>
<accession>A0A2T6GNP1</accession>
<protein>
    <recommendedName>
        <fullName evidence="4">Lipoprotein</fullName>
    </recommendedName>
</protein>
<comment type="caution">
    <text evidence="2">The sequence shown here is derived from an EMBL/GenBank/DDBJ whole genome shotgun (WGS) entry which is preliminary data.</text>
</comment>
<gene>
    <name evidence="2" type="ORF">C5U62_09945</name>
</gene>
<dbReference type="Proteomes" id="UP000244178">
    <property type="component" value="Unassembled WGS sequence"/>
</dbReference>
<feature type="chain" id="PRO_5015580535" description="Lipoprotein" evidence="1">
    <location>
        <begin position="26"/>
        <end position="243"/>
    </location>
</feature>
<name>A0A2T6GNP1_9PSED</name>
<keyword evidence="1" id="KW-0732">Signal</keyword>
<evidence type="ECO:0008006" key="4">
    <source>
        <dbReference type="Google" id="ProtNLM"/>
    </source>
</evidence>
<proteinExistence type="predicted"/>
<evidence type="ECO:0000313" key="3">
    <source>
        <dbReference type="Proteomes" id="UP000244178"/>
    </source>
</evidence>
<reference evidence="2 3" key="1">
    <citation type="submission" date="2018-03" db="EMBL/GenBank/DDBJ databases">
        <title>Draft genome sequence of the plant growth promoting rhizobacterium Pseudomonas protegens strain BNJ-SS-45 isolated from wheat (Triticum aestivum) rhizosphere.</title>
        <authorList>
            <person name="Bajpai A."/>
            <person name="Shende K."/>
            <person name="Meena N."/>
            <person name="Upadhyayula S.R."/>
            <person name="Suravajhala P."/>
            <person name="Medicherla K.M."/>
            <person name="Johri B.N."/>
        </authorList>
    </citation>
    <scope>NUCLEOTIDE SEQUENCE [LARGE SCALE GENOMIC DNA]</scope>
    <source>
        <strain evidence="2 3">BNJ-SS-45</strain>
    </source>
</reference>
<dbReference type="RefSeq" id="WP_108544645.1">
    <property type="nucleotide sequence ID" value="NZ_PYJM01000002.1"/>
</dbReference>
<dbReference type="EMBL" id="PYJM01000002">
    <property type="protein sequence ID" value="PUA45785.1"/>
    <property type="molecule type" value="Genomic_DNA"/>
</dbReference>
<feature type="signal peptide" evidence="1">
    <location>
        <begin position="1"/>
        <end position="25"/>
    </location>
</feature>
<organism evidence="2 3">
    <name type="scientific">Pseudomonas protegens</name>
    <dbReference type="NCBI Taxonomy" id="380021"/>
    <lineage>
        <taxon>Bacteria</taxon>
        <taxon>Pseudomonadati</taxon>
        <taxon>Pseudomonadota</taxon>
        <taxon>Gammaproteobacteria</taxon>
        <taxon>Pseudomonadales</taxon>
        <taxon>Pseudomonadaceae</taxon>
        <taxon>Pseudomonas</taxon>
    </lineage>
</organism>
<evidence type="ECO:0000313" key="2">
    <source>
        <dbReference type="EMBL" id="PUA45785.1"/>
    </source>
</evidence>
<sequence length="243" mass="26778">MKRLEQSARGLLLCALLGMATTALAECSDSIYAPGELHVCKPWPAEEGMNIGVRATPMQGPVNAKAPRYNLDVALLLDDNGWAVASYNKDLAPRSDGLALQGLQIDTGRYQLSEEERAFGLRVNYHRASSTRPYEKTVLTLFVRDGKGLPPRLEGLVVDERRGEFGTGGECVGRSRILQRTLELGNGQRNGHVDLLVRTRIVDTEHFKGPAGCERRDLAPRSSRVTLHYDGQRYPLPQALKGV</sequence>